<sequence>MLNTADMWCDVQTPVMMGLHATATKRKLEDGGGGGADAEDGDWMLRPQAKVGRTDTGSVSDDWGVDSTSAALATSLLSDAGDDSDEDDEEDDVEEGDEAYLPAGRGYQMGYTTVSAPQYDQGYPYRGGGGYHRGYWGPPGQPGQPGQQPGPNGPPQPSPPAPAGYYRQDVVPSVPVASAVPSVVPNAVQPPPAQTPPPQRAPASHQQTIRCEENGKSYLDLGSSYPVTTSVSSGANQVVKCCDGSRTSWCSRGPGPGAPGSCYRQRRLAVLNLSMCKLGRYRQFSDPSLRRSVLICNTLRLLEREMEQDGCFFNSPAQHAAREPCGPCPTGPAPAAPLPVHQPPPHQPAPLPPTYHHQQFPEVPLGMPMVNGHGYPGAGAGAGAATPYRVPEPTAYEQNFRELTTPLRPTPFPSPAHPGCDADSGLGDDDSTRGINWGSVLSLSSQSDLDPLNNNELFPTSPSPTLSPSPPSPAPSAHSNSDSLGLLGDEDLGHEFDDFLPSWKLTPLSADDLLKSVPCGPSANVNHPGEGELDSIMHVLVGS</sequence>
<dbReference type="GeneID" id="113203994"/>
<dbReference type="Proteomes" id="UP000504606">
    <property type="component" value="Unplaced"/>
</dbReference>
<name>A0A9C6XD87_FRAOC</name>
<gene>
    <name evidence="4" type="primary">LOC113203994</name>
</gene>
<organism evidence="3 4">
    <name type="scientific">Frankliniella occidentalis</name>
    <name type="common">Western flower thrips</name>
    <name type="synonym">Euthrips occidentalis</name>
    <dbReference type="NCBI Taxonomy" id="133901"/>
    <lineage>
        <taxon>Eukaryota</taxon>
        <taxon>Metazoa</taxon>
        <taxon>Ecdysozoa</taxon>
        <taxon>Arthropoda</taxon>
        <taxon>Hexapoda</taxon>
        <taxon>Insecta</taxon>
        <taxon>Pterygota</taxon>
        <taxon>Neoptera</taxon>
        <taxon>Paraneoptera</taxon>
        <taxon>Thysanoptera</taxon>
        <taxon>Terebrantia</taxon>
        <taxon>Thripoidea</taxon>
        <taxon>Thripidae</taxon>
        <taxon>Frankliniella</taxon>
    </lineage>
</organism>
<proteinExistence type="predicted"/>
<keyword evidence="3" id="KW-1185">Reference proteome</keyword>
<feature type="compositionally biased region" description="Low complexity" evidence="1">
    <location>
        <begin position="475"/>
        <end position="487"/>
    </location>
</feature>
<dbReference type="PANTHER" id="PTHR16277:SF7">
    <property type="entry name" value="RE12330P"/>
    <property type="match status" value="1"/>
</dbReference>
<feature type="region of interest" description="Disordered" evidence="1">
    <location>
        <begin position="445"/>
        <end position="489"/>
    </location>
</feature>
<feature type="compositionally biased region" description="Pro residues" evidence="1">
    <location>
        <begin position="461"/>
        <end position="474"/>
    </location>
</feature>
<feature type="compositionally biased region" description="Acidic residues" evidence="1">
    <location>
        <begin position="80"/>
        <end position="98"/>
    </location>
</feature>
<reference evidence="4" key="1">
    <citation type="journal article" date="2018" name="Proc. Natl. Acad. Sci. U.S.A.">
        <title>Phylogenomics and the evolution of hemipteroid insects.</title>
        <authorList>
            <person name="Johnson K.P."/>
            <person name="Dietrich C.H."/>
            <person name="Friedrich F."/>
            <person name="Beutel R.G."/>
            <person name="Wipfler B."/>
            <person name="Peters R.S."/>
            <person name="Allen J.M."/>
            <person name="Petersen M."/>
            <person name="Donath A."/>
            <person name="Walden K.K."/>
            <person name="Kozlov A.M."/>
            <person name="Podsiadlowski L."/>
            <person name="Mayer C."/>
            <person name="Meusemann K."/>
            <person name="Vasilikopoulos A."/>
            <person name="Waterhouse R.M."/>
            <person name="Cameron S.L."/>
            <person name="Weirauch C."/>
            <person name="Swanson D.R."/>
            <person name="Percy D.M."/>
            <person name="Hardy N.B."/>
            <person name="Terry I."/>
            <person name="Liu S."/>
            <person name="Zhou X."/>
            <person name="Misof B."/>
            <person name="Robertson H.M."/>
            <person name="Yoshizawa K."/>
        </authorList>
    </citation>
    <scope>NUCLEOTIDE SEQUENCE</scope>
    <source>
        <tissue evidence="4">Whole organism</tissue>
    </source>
</reference>
<feature type="region of interest" description="Disordered" evidence="1">
    <location>
        <begin position="124"/>
        <end position="167"/>
    </location>
</feature>
<accession>A0A9C6XD87</accession>
<reference evidence="4" key="2">
    <citation type="submission" date="2025-08" db="UniProtKB">
        <authorList>
            <consortium name="RefSeq"/>
        </authorList>
    </citation>
    <scope>IDENTIFICATION</scope>
    <source>
        <tissue evidence="4">Whole organism</tissue>
    </source>
</reference>
<feature type="region of interest" description="Disordered" evidence="1">
    <location>
        <begin position="185"/>
        <end position="205"/>
    </location>
</feature>
<evidence type="ECO:0000256" key="1">
    <source>
        <dbReference type="SAM" id="MobiDB-lite"/>
    </source>
</evidence>
<feature type="compositionally biased region" description="Low complexity" evidence="1">
    <location>
        <begin position="133"/>
        <end position="150"/>
    </location>
</feature>
<dbReference type="Pfam" id="PF06031">
    <property type="entry name" value="SERTA"/>
    <property type="match status" value="1"/>
</dbReference>
<dbReference type="PANTHER" id="PTHR16277">
    <property type="entry name" value="CELL DIVISION CYCLE ASSOCIATED PROTEIN 4/SERTA DOMAIN-CONTAINING PROTEIN 2"/>
    <property type="match status" value="1"/>
</dbReference>
<evidence type="ECO:0000259" key="2">
    <source>
        <dbReference type="PROSITE" id="PS51053"/>
    </source>
</evidence>
<dbReference type="InterPro" id="IPR052262">
    <property type="entry name" value="E2F-SERTA_domain_protein"/>
</dbReference>
<protein>
    <submittedName>
        <fullName evidence="4">Histone-lysine N-methyltransferase 2B</fullName>
    </submittedName>
</protein>
<dbReference type="AlphaFoldDB" id="A0A9C6XD87"/>
<feature type="compositionally biased region" description="Low complexity" evidence="1">
    <location>
        <begin position="445"/>
        <end position="460"/>
    </location>
</feature>
<evidence type="ECO:0000313" key="3">
    <source>
        <dbReference type="Proteomes" id="UP000504606"/>
    </source>
</evidence>
<feature type="region of interest" description="Disordered" evidence="1">
    <location>
        <begin position="77"/>
        <end position="105"/>
    </location>
</feature>
<dbReference type="RefSeq" id="XP_052133296.1">
    <property type="nucleotide sequence ID" value="XM_052277336.1"/>
</dbReference>
<feature type="domain" description="SERTA" evidence="2">
    <location>
        <begin position="263"/>
        <end position="310"/>
    </location>
</feature>
<evidence type="ECO:0000313" key="4">
    <source>
        <dbReference type="RefSeq" id="XP_052133296.1"/>
    </source>
</evidence>
<dbReference type="PROSITE" id="PS51053">
    <property type="entry name" value="SERTA"/>
    <property type="match status" value="1"/>
</dbReference>
<dbReference type="InterPro" id="IPR009263">
    <property type="entry name" value="SERTA_dom"/>
</dbReference>
<dbReference type="GO" id="GO:0005634">
    <property type="term" value="C:nucleus"/>
    <property type="evidence" value="ECO:0007669"/>
    <property type="project" value="TreeGrafter"/>
</dbReference>
<feature type="compositionally biased region" description="Pro residues" evidence="1">
    <location>
        <begin position="151"/>
        <end position="162"/>
    </location>
</feature>
<feature type="compositionally biased region" description="Pro residues" evidence="1">
    <location>
        <begin position="188"/>
        <end position="200"/>
    </location>
</feature>
<dbReference type="KEGG" id="foc:113203994"/>
<dbReference type="OrthoDB" id="8735401at2759"/>
<feature type="region of interest" description="Disordered" evidence="1">
    <location>
        <begin position="405"/>
        <end position="433"/>
    </location>
</feature>